<feature type="domain" description="GSCFA" evidence="1">
    <location>
        <begin position="335"/>
        <end position="604"/>
    </location>
</feature>
<dbReference type="Proteomes" id="UP000001060">
    <property type="component" value="Chromosome"/>
</dbReference>
<evidence type="ECO:0000313" key="4">
    <source>
        <dbReference type="Proteomes" id="UP000001060"/>
    </source>
</evidence>
<sequence length="650" mass="74929">MKIAVIGNCQAYIARIISVICRNSTCTQIHWNHIKKLISMNEKIDLSEYDYIFSALTPDKELDCVNNIDKKISFYPNVVFRGSHPDCIYVRSNSKTIKSPIGDYHSAIIFNSYSHGLTEKECRELFIPEFFNLLGFGEQYYAHLKALSQRLTETGLDGDYLTQKWAALGHFMHTINHPKLFVLEDIAKHLLDVNQIKYDQHLKIDDFLSDPYKTNVIFPIYPSQPMSKKYHNGLVFKIANDLTQNHYEKWMSLNDFIHGSYQIYKENESLEPDIKISDNFKRALESISGKATTFFKHPYKDLPDHSYWSRAVSSVEPSRVNPALEQEFLLTSETKIATAGSCFAQHVSKFLLKSNMNYYVSELGPENFSEEDKKKAGYGVFSARYGNIYTARQLLQLIDRALGFYEPCEKYWKTKEGYFVDPFRPNIGEFFNSPEEVLIDLQKHLSKVKEMFTNLDVFVFTLGLTETWENTNDNAVYPVAPGVISNNPDNCQYRFINFDYEDTLGDLSLFIDRLRKINRKAKIILTVSPVPLIATKEKRHVLTSTVASKSILRAVADNLNKAFDFVSYFPSYEIITGNFNRGSYYADDLRSIQDSGINHVMQNFMNKYVHNTSTNISEMNKSPYLIMNEARDLDALSQVICDEELLIDNI</sequence>
<dbReference type="OrthoDB" id="369216at2"/>
<dbReference type="STRING" id="661367.LLO_0901"/>
<evidence type="ECO:0000313" key="3">
    <source>
        <dbReference type="EMBL" id="CBJ11248.1"/>
    </source>
</evidence>
<dbReference type="InterPro" id="IPR014982">
    <property type="entry name" value="GSCFA"/>
</dbReference>
<evidence type="ECO:0008006" key="5">
    <source>
        <dbReference type="Google" id="ProtNLM"/>
    </source>
</evidence>
<dbReference type="eggNOG" id="COG0455">
    <property type="taxonomic scope" value="Bacteria"/>
</dbReference>
<dbReference type="EMBL" id="FN650140">
    <property type="protein sequence ID" value="CBJ11248.1"/>
    <property type="molecule type" value="Genomic_DNA"/>
</dbReference>
<evidence type="ECO:0000259" key="2">
    <source>
        <dbReference type="Pfam" id="PF18588"/>
    </source>
</evidence>
<dbReference type="Pfam" id="PF08885">
    <property type="entry name" value="GSCFA"/>
    <property type="match status" value="1"/>
</dbReference>
<reference evidence="3 4" key="1">
    <citation type="journal article" date="2010" name="PLoS Genet.">
        <title>Analysis of the Legionella longbeachae genome and transcriptome uncovers unique strategies to cause Legionnaires' disease.</title>
        <authorList>
            <person name="Cazalet C."/>
            <person name="Gomez-Valero L."/>
            <person name="Rusniok C."/>
            <person name="Lomma M."/>
            <person name="Dervins-Ravault D."/>
            <person name="Newton H."/>
            <person name="Sansom F."/>
            <person name="Jarraud S."/>
            <person name="Zidane N."/>
            <person name="Ma L."/>
            <person name="Bouchier C."/>
            <person name="Etienne J."/>
            <person name="Hartland E."/>
            <person name="Buchrieser C."/>
        </authorList>
    </citation>
    <scope>NUCLEOTIDE SEQUENCE [LARGE SCALE GENOMIC DNA]</scope>
    <source>
        <strain evidence="3 4">NSW150</strain>
    </source>
</reference>
<accession>D3HQS8</accession>
<dbReference type="AlphaFoldDB" id="D3HQS8"/>
<keyword evidence="4" id="KW-1185">Reference proteome</keyword>
<protein>
    <recommendedName>
        <fullName evidence="5">GSCFA domain-containing protein</fullName>
    </recommendedName>
</protein>
<proteinExistence type="predicted"/>
<feature type="domain" description="Polysaccharide biosynthesis enzyme WcbI" evidence="2">
    <location>
        <begin position="3"/>
        <end position="192"/>
    </location>
</feature>
<dbReference type="KEGG" id="llo:LLO_0901"/>
<dbReference type="RefSeq" id="WP_012978924.1">
    <property type="nucleotide sequence ID" value="NC_013861.1"/>
</dbReference>
<dbReference type="GeneID" id="40927699"/>
<evidence type="ECO:0000259" key="1">
    <source>
        <dbReference type="Pfam" id="PF08885"/>
    </source>
</evidence>
<organism evidence="3 4">
    <name type="scientific">Legionella longbeachae serogroup 1 (strain NSW150)</name>
    <dbReference type="NCBI Taxonomy" id="661367"/>
    <lineage>
        <taxon>Bacteria</taxon>
        <taxon>Pseudomonadati</taxon>
        <taxon>Pseudomonadota</taxon>
        <taxon>Gammaproteobacteria</taxon>
        <taxon>Legionellales</taxon>
        <taxon>Legionellaceae</taxon>
        <taxon>Legionella</taxon>
    </lineage>
</organism>
<gene>
    <name evidence="3" type="ordered locus">LLO_0901</name>
</gene>
<dbReference type="InterPro" id="IPR041307">
    <property type="entry name" value="WcbI"/>
</dbReference>
<dbReference type="HOGENOM" id="CLU_421386_0_0_6"/>
<name>D3HQS8_LEGLN</name>
<dbReference type="Pfam" id="PF18588">
    <property type="entry name" value="WcbI"/>
    <property type="match status" value="1"/>
</dbReference>